<proteinExistence type="predicted"/>
<dbReference type="EMBL" id="CP043959">
    <property type="protein sequence ID" value="QER87771.1"/>
    <property type="molecule type" value="Genomic_DNA"/>
</dbReference>
<evidence type="ECO:0008006" key="3">
    <source>
        <dbReference type="Google" id="ProtNLM"/>
    </source>
</evidence>
<dbReference type="Gene3D" id="2.70.98.10">
    <property type="match status" value="1"/>
</dbReference>
<protein>
    <recommendedName>
        <fullName evidence="3">Galactose mutarotase</fullName>
    </recommendedName>
</protein>
<evidence type="ECO:0000313" key="2">
    <source>
        <dbReference type="Proteomes" id="UP000324308"/>
    </source>
</evidence>
<evidence type="ECO:0000313" key="1">
    <source>
        <dbReference type="EMBL" id="QER87771.1"/>
    </source>
</evidence>
<reference evidence="1 2" key="1">
    <citation type="submission" date="2019-09" db="EMBL/GenBank/DDBJ databases">
        <title>Draft genome sequence of the Ebosin-producing strain Streptomyces sp. 139.</title>
        <authorList>
            <person name="Ai L."/>
            <person name="Geng M."/>
            <person name="Ma M."/>
            <person name="Bai L."/>
        </authorList>
    </citation>
    <scope>NUCLEOTIDE SEQUENCE [LARGE SCALE GENOMIC DNA]</scope>
    <source>
        <strain evidence="1 2">139</strain>
    </source>
</reference>
<sequence>MPRPSTPPSITTDLERGGRWTSLKAGGREWLWRRETPARAAVTPGDAFVDAGGLEECVPTVRGTPDHGDAWTRRWHRDGDTDRVDCERFTLTRRIRVTGDVAEANYTLAADAGFRFVWAAHALLALSDGAVLHMTPGAPTRLHPEAAPLLAEPWPAGAPWREGPWPAPHGLRLDRFGPDDGTAVGAVVDTDRVCVHDGPADRLALSLQADGQPASVALWRNLGGFPEEHPYRSTGVEPMLGRVFDLADAREGDAAHVPASGEVRWRLTLTADCRCP</sequence>
<name>A0ABX5ZW61_STRTE</name>
<keyword evidence="2" id="KW-1185">Reference proteome</keyword>
<accession>A0ABX5ZW61</accession>
<dbReference type="RefSeq" id="WP_150155488.1">
    <property type="nucleotide sequence ID" value="NZ_CP043959.1"/>
</dbReference>
<gene>
    <name evidence="1" type="ORF">F3L20_19700</name>
</gene>
<dbReference type="Proteomes" id="UP000324308">
    <property type="component" value="Chromosome"/>
</dbReference>
<dbReference type="InterPro" id="IPR014718">
    <property type="entry name" value="GH-type_carb-bd"/>
</dbReference>
<organism evidence="1 2">
    <name type="scientific">Streptomyces tendae</name>
    <dbReference type="NCBI Taxonomy" id="1932"/>
    <lineage>
        <taxon>Bacteria</taxon>
        <taxon>Bacillati</taxon>
        <taxon>Actinomycetota</taxon>
        <taxon>Actinomycetes</taxon>
        <taxon>Kitasatosporales</taxon>
        <taxon>Streptomycetaceae</taxon>
        <taxon>Streptomyces</taxon>
    </lineage>
</organism>